<name>A0A7Y7YFU2_9PSED</name>
<organism evidence="2 3">
    <name type="scientific">Pseudomonas gingeri</name>
    <dbReference type="NCBI Taxonomy" id="117681"/>
    <lineage>
        <taxon>Bacteria</taxon>
        <taxon>Pseudomonadati</taxon>
        <taxon>Pseudomonadota</taxon>
        <taxon>Gammaproteobacteria</taxon>
        <taxon>Pseudomonadales</taxon>
        <taxon>Pseudomonadaceae</taxon>
        <taxon>Pseudomonas</taxon>
    </lineage>
</organism>
<gene>
    <name evidence="2" type="ORF">HX876_23980</name>
</gene>
<reference evidence="2 3" key="1">
    <citation type="submission" date="2020-04" db="EMBL/GenBank/DDBJ databases">
        <title>Molecular characterization of pseudomonads from Agaricus bisporus reveal novel blotch 2 pathogens in Western Europe.</title>
        <authorList>
            <person name="Taparia T."/>
            <person name="Krijger M."/>
            <person name="Haynes E."/>
            <person name="Elpinstone J.G."/>
            <person name="Noble R."/>
            <person name="Van Der Wolf J."/>
        </authorList>
    </citation>
    <scope>NUCLEOTIDE SEQUENCE [LARGE SCALE GENOMIC DNA]</scope>
    <source>
        <strain evidence="2 3">IPO3737</strain>
    </source>
</reference>
<evidence type="ECO:0000256" key="1">
    <source>
        <dbReference type="SAM" id="MobiDB-lite"/>
    </source>
</evidence>
<dbReference type="AlphaFoldDB" id="A0A7Y7YFU2"/>
<comment type="caution">
    <text evidence="2">The sequence shown here is derived from an EMBL/GenBank/DDBJ whole genome shotgun (WGS) entry which is preliminary data.</text>
</comment>
<protein>
    <recommendedName>
        <fullName evidence="4">SMP domain-containing protein</fullName>
    </recommendedName>
</protein>
<dbReference type="Proteomes" id="UP000520592">
    <property type="component" value="Unassembled WGS sequence"/>
</dbReference>
<dbReference type="EMBL" id="JACAQD010000032">
    <property type="protein sequence ID" value="NWC35440.1"/>
    <property type="molecule type" value="Genomic_DNA"/>
</dbReference>
<sequence>MTQKMTQTDASRIAAATAKQTGGQVPKGSFAARAQAAASGQGAGWPSKNNDMPSGGGRQNNPPAPRR</sequence>
<proteinExistence type="predicted"/>
<evidence type="ECO:0000313" key="2">
    <source>
        <dbReference type="EMBL" id="NWC35440.1"/>
    </source>
</evidence>
<accession>A0A7Y7YFU2</accession>
<feature type="compositionally biased region" description="Polar residues" evidence="1">
    <location>
        <begin position="1"/>
        <end position="10"/>
    </location>
</feature>
<feature type="region of interest" description="Disordered" evidence="1">
    <location>
        <begin position="1"/>
        <end position="67"/>
    </location>
</feature>
<evidence type="ECO:0000313" key="3">
    <source>
        <dbReference type="Proteomes" id="UP000520592"/>
    </source>
</evidence>
<feature type="compositionally biased region" description="Low complexity" evidence="1">
    <location>
        <begin position="28"/>
        <end position="40"/>
    </location>
</feature>
<evidence type="ECO:0008006" key="4">
    <source>
        <dbReference type="Google" id="ProtNLM"/>
    </source>
</evidence>